<dbReference type="STRING" id="764103.G7E711"/>
<gene>
    <name evidence="6" type="primary">Mo05308</name>
    <name evidence="6" type="ORF">E5Q_05308</name>
</gene>
<dbReference type="PROSITE" id="PS50082">
    <property type="entry name" value="WD_REPEATS_2"/>
    <property type="match status" value="1"/>
</dbReference>
<organism evidence="6 7">
    <name type="scientific">Mixia osmundae (strain CBS 9802 / IAM 14324 / JCM 22182 / KY 12970)</name>
    <dbReference type="NCBI Taxonomy" id="764103"/>
    <lineage>
        <taxon>Eukaryota</taxon>
        <taxon>Fungi</taxon>
        <taxon>Dikarya</taxon>
        <taxon>Basidiomycota</taxon>
        <taxon>Pucciniomycotina</taxon>
        <taxon>Mixiomycetes</taxon>
        <taxon>Mixiales</taxon>
        <taxon>Mixiaceae</taxon>
        <taxon>Mixia</taxon>
    </lineage>
</organism>
<sequence length="1147" mass="125439">MAHGFRHRLGGLGSSGKVAEAAQSLDWTQELEHANPLKLGRLADLTLPSDVTAMAYDPLQGLLAVGTHSGTVHVFGAQAVRTSWKIKSRQDQRIKLLQFWTGTPLLIIIDESNTLSIFDLATLEHRSQPTRYAVTSLRSDVTAIESTHVHSHLFIGFRDGSIDCYDLACARISGHRISNLWLEQEEVLRRSGVPDAPSRRHIPVLVDIHIHPTDLNILAVAYEGGVALYDIRAREVRSTFDLIIPPGALGGGGDSGERLFTERRPAVTCIAFRHDGLVLAVGHIDGSISFWDLNDADHPLLVRTLDRTDVNIANAADLFNTDETQQDEQPREPIFKLSWASPPEQGFVERMTTAAPASLETQLIVLGGLTPSDRAGVYVMHFPLVAALASTGQAATSPIKQAFGRLRDSLNPTKRSVYPTLDAAQDYLVLPRTAQAGLANDPFGLVITSSAQEQPKDMTAWSFPPRHAELQEELALPTLLAWSGKRCISTSSIRSVSSEAHKQLQRRRETRLPALPLAGGTAQPRARGHEKLEAMVSAVQLEEHRILLTGHRDLSVCISDLSSSLLAPSYAQDMTQDSRLRRDFPSLLYSLPGQTVLAALRENHHRRLDLRPDLSVTHIELCEDSLELLVVFNDGQSLIFRLGSAGEAEYEGPPASSRKSEIPLPAHDAPAWTESTSPPPPVRPARSLLRTQSGEVPPPRPARRRPLEGQNWQVDSTNISRLSVPGKFKPMYRVQCSSDILTALDFKIGFVALAYGPNLAVFDLRTGEAIPRPQASNVREVISVLKFIVGPTEEDAESAVRLLEVRTSGQCTVLDFHQAADTWIISSERRVFDHNSLSKPLNAMVCDIRGKNLAASPQLLEMAMLAQRDPMMRREREKGPNLHSLSFVIATRSMASFVNTTGTRLTKIDFEVEAVGAAMLHLQGRLLLAVYFRDGSVRAYRVPGHLEEIQLVNTIDDFKAVPPVEVTPSGDCLRTDHDGIHLITLCDVLRPAYPPALTLHNPRNNVRTQAIATMGSTVMSWFGGVAGPATGAEIDSLLAGPNRPPPKTAPTATPDSAAPRRGPVATPSSSTGTDYSKINRQRATEETAQTRDYLAELQQGLSERGMKLENLQNGLNDMSAGASSMLANAKRMAVQQAAKQKLASMFT</sequence>
<dbReference type="InterPro" id="IPR015943">
    <property type="entry name" value="WD40/YVTN_repeat-like_dom_sf"/>
</dbReference>
<feature type="repeat" description="WD" evidence="3">
    <location>
        <begin position="260"/>
        <end position="301"/>
    </location>
</feature>
<reference evidence="6 7" key="2">
    <citation type="journal article" date="2012" name="Open Biol.">
        <title>Characteristics of nucleosomes and linker DNA regions on the genome of the basidiomycete Mixia osmundae revealed by mono- and dinucleosome mapping.</title>
        <authorList>
            <person name="Nishida H."/>
            <person name="Kondo S."/>
            <person name="Matsumoto T."/>
            <person name="Suzuki Y."/>
            <person name="Yoshikawa H."/>
            <person name="Taylor T.D."/>
            <person name="Sugiyama J."/>
        </authorList>
    </citation>
    <scope>NUCLEOTIDE SEQUENCE [LARGE SCALE GENOMIC DNA]</scope>
    <source>
        <strain evidence="7">CBS 9802 / IAM 14324 / JCM 22182 / KY 12970</strain>
    </source>
</reference>
<evidence type="ECO:0000313" key="7">
    <source>
        <dbReference type="Proteomes" id="UP000009131"/>
    </source>
</evidence>
<dbReference type="AlphaFoldDB" id="G7E711"/>
<dbReference type="Proteomes" id="UP000009131">
    <property type="component" value="Unassembled WGS sequence"/>
</dbReference>
<dbReference type="GO" id="GO:0006893">
    <property type="term" value="P:Golgi to plasma membrane transport"/>
    <property type="evidence" value="ECO:0007669"/>
    <property type="project" value="TreeGrafter"/>
</dbReference>
<dbReference type="PANTHER" id="PTHR10241:SF25">
    <property type="entry name" value="TOMOSYN, ISOFORM C"/>
    <property type="match status" value="1"/>
</dbReference>
<feature type="compositionally biased region" description="Low complexity" evidence="4">
    <location>
        <begin position="1049"/>
        <end position="1061"/>
    </location>
</feature>
<comment type="caution">
    <text evidence="6">The sequence shown here is derived from an EMBL/GenBank/DDBJ whole genome shotgun (WGS) entry which is preliminary data.</text>
</comment>
<accession>G7E711</accession>
<dbReference type="RefSeq" id="XP_014567572.1">
    <property type="nucleotide sequence ID" value="XM_014712086.1"/>
</dbReference>
<keyword evidence="3" id="KW-0853">WD repeat</keyword>
<reference evidence="6 7" key="1">
    <citation type="journal article" date="2011" name="J. Gen. Appl. Microbiol.">
        <title>Draft genome sequencing of the enigmatic basidiomycete Mixia osmundae.</title>
        <authorList>
            <person name="Nishida H."/>
            <person name="Nagatsuka Y."/>
            <person name="Sugiyama J."/>
        </authorList>
    </citation>
    <scope>NUCLEOTIDE SEQUENCE [LARGE SCALE GENOMIC DNA]</scope>
    <source>
        <strain evidence="7">CBS 9802 / IAM 14324 / JCM 22182 / KY 12970</strain>
    </source>
</reference>
<dbReference type="InterPro" id="IPR013905">
    <property type="entry name" value="Lgl_C_dom"/>
</dbReference>
<dbReference type="InterPro" id="IPR036322">
    <property type="entry name" value="WD40_repeat_dom_sf"/>
</dbReference>
<dbReference type="OMA" id="AWSGFPN"/>
<dbReference type="eggNOG" id="KOG1983">
    <property type="taxonomic scope" value="Eukaryota"/>
</dbReference>
<feature type="domain" description="Lethal giant larvae (Lgl)-like C-terminal" evidence="5">
    <location>
        <begin position="614"/>
        <end position="1047"/>
    </location>
</feature>
<dbReference type="PROSITE" id="PS50294">
    <property type="entry name" value="WD_REPEATS_REGION"/>
    <property type="match status" value="1"/>
</dbReference>
<keyword evidence="7" id="KW-1185">Reference proteome</keyword>
<comment type="similarity">
    <text evidence="1">Belongs to the WD repeat L(2)GL family.</text>
</comment>
<feature type="region of interest" description="Disordered" evidence="4">
    <location>
        <begin position="1034"/>
        <end position="1089"/>
    </location>
</feature>
<dbReference type="GO" id="GO:0005096">
    <property type="term" value="F:GTPase activator activity"/>
    <property type="evidence" value="ECO:0007669"/>
    <property type="project" value="TreeGrafter"/>
</dbReference>
<dbReference type="SMART" id="SM00320">
    <property type="entry name" value="WD40"/>
    <property type="match status" value="5"/>
</dbReference>
<dbReference type="Pfam" id="PF00400">
    <property type="entry name" value="WD40"/>
    <property type="match status" value="1"/>
</dbReference>
<dbReference type="HOGENOM" id="CLU_005737_0_0_1"/>
<feature type="region of interest" description="Disordered" evidence="4">
    <location>
        <begin position="649"/>
        <end position="707"/>
    </location>
</feature>
<name>G7E711_MIXOS</name>
<keyword evidence="2" id="KW-0268">Exocytosis</keyword>
<dbReference type="OrthoDB" id="19944at2759"/>
<dbReference type="PANTHER" id="PTHR10241">
    <property type="entry name" value="LETHAL 2 GIANT LARVAE PROTEIN"/>
    <property type="match status" value="1"/>
</dbReference>
<proteinExistence type="inferred from homology"/>
<protein>
    <recommendedName>
        <fullName evidence="5">Lethal giant larvae (Lgl)-like C-terminal domain-containing protein</fullName>
    </recommendedName>
</protein>
<evidence type="ECO:0000259" key="5">
    <source>
        <dbReference type="Pfam" id="PF08596"/>
    </source>
</evidence>
<dbReference type="GO" id="GO:0019905">
    <property type="term" value="F:syntaxin binding"/>
    <property type="evidence" value="ECO:0007669"/>
    <property type="project" value="TreeGrafter"/>
</dbReference>
<dbReference type="Pfam" id="PF08596">
    <property type="entry name" value="Lgl_C"/>
    <property type="match status" value="1"/>
</dbReference>
<dbReference type="GO" id="GO:0006887">
    <property type="term" value="P:exocytosis"/>
    <property type="evidence" value="ECO:0007669"/>
    <property type="project" value="UniProtKB-KW"/>
</dbReference>
<dbReference type="Gene3D" id="2.130.10.10">
    <property type="entry name" value="YVTN repeat-like/Quinoprotein amine dehydrogenase"/>
    <property type="match status" value="2"/>
</dbReference>
<dbReference type="GO" id="GO:0045159">
    <property type="term" value="F:myosin II binding"/>
    <property type="evidence" value="ECO:0007669"/>
    <property type="project" value="TreeGrafter"/>
</dbReference>
<dbReference type="EMBL" id="BABT02000153">
    <property type="protein sequence ID" value="GAA98621.1"/>
    <property type="molecule type" value="Genomic_DNA"/>
</dbReference>
<dbReference type="GO" id="GO:0005886">
    <property type="term" value="C:plasma membrane"/>
    <property type="evidence" value="ECO:0007669"/>
    <property type="project" value="TreeGrafter"/>
</dbReference>
<evidence type="ECO:0000256" key="1">
    <source>
        <dbReference type="ARBA" id="ARBA00008070"/>
    </source>
</evidence>
<evidence type="ECO:0000313" key="6">
    <source>
        <dbReference type="EMBL" id="GAA98621.1"/>
    </source>
</evidence>
<evidence type="ECO:0000256" key="3">
    <source>
        <dbReference type="PROSITE-ProRule" id="PRU00221"/>
    </source>
</evidence>
<dbReference type="SUPFAM" id="SSF50978">
    <property type="entry name" value="WD40 repeat-like"/>
    <property type="match status" value="1"/>
</dbReference>
<dbReference type="GO" id="GO:0005737">
    <property type="term" value="C:cytoplasm"/>
    <property type="evidence" value="ECO:0007669"/>
    <property type="project" value="TreeGrafter"/>
</dbReference>
<evidence type="ECO:0000256" key="4">
    <source>
        <dbReference type="SAM" id="MobiDB-lite"/>
    </source>
</evidence>
<dbReference type="InParanoid" id="G7E711"/>
<evidence type="ECO:0000256" key="2">
    <source>
        <dbReference type="ARBA" id="ARBA00022483"/>
    </source>
</evidence>
<feature type="compositionally biased region" description="Polar residues" evidence="4">
    <location>
        <begin position="1066"/>
        <end position="1078"/>
    </location>
</feature>
<dbReference type="InterPro" id="IPR001680">
    <property type="entry name" value="WD40_rpt"/>
</dbReference>